<dbReference type="EMBL" id="JAVREX010000004">
    <property type="protein sequence ID" value="MDT0428490.1"/>
    <property type="molecule type" value="Genomic_DNA"/>
</dbReference>
<evidence type="ECO:0000313" key="2">
    <source>
        <dbReference type="EMBL" id="MDT0428490.1"/>
    </source>
</evidence>
<comment type="caution">
    <text evidence="2">The sequence shown here is derived from an EMBL/GenBank/DDBJ whole genome shotgun (WGS) entry which is preliminary data.</text>
</comment>
<accession>A0ABU2RJ05</accession>
<name>A0ABU2RJ05_9ACTN</name>
<feature type="region of interest" description="Disordered" evidence="1">
    <location>
        <begin position="1"/>
        <end position="23"/>
    </location>
</feature>
<keyword evidence="3" id="KW-1185">Reference proteome</keyword>
<evidence type="ECO:0000313" key="3">
    <source>
        <dbReference type="Proteomes" id="UP001183777"/>
    </source>
</evidence>
<gene>
    <name evidence="2" type="ORF">RM649_12635</name>
</gene>
<sequence length="82" mass="9265">MTPSSDRVRDKRSKRAREKEASSHLRDTVCSICLTDQWLMVTQTLGVVLSLQEPPASPVDRFTAVLSLMSHGYQLYRTLKNG</sequence>
<dbReference type="RefSeq" id="WP_200694411.1">
    <property type="nucleotide sequence ID" value="NZ_JAVREX010000004.1"/>
</dbReference>
<reference evidence="3" key="1">
    <citation type="submission" date="2023-07" db="EMBL/GenBank/DDBJ databases">
        <title>30 novel species of actinomycetes from the DSMZ collection.</title>
        <authorList>
            <person name="Nouioui I."/>
        </authorList>
    </citation>
    <scope>NUCLEOTIDE SEQUENCE [LARGE SCALE GENOMIC DNA]</scope>
    <source>
        <strain evidence="3">DSM 41770</strain>
    </source>
</reference>
<protein>
    <submittedName>
        <fullName evidence="2">Uncharacterized protein</fullName>
    </submittedName>
</protein>
<proteinExistence type="predicted"/>
<evidence type="ECO:0000256" key="1">
    <source>
        <dbReference type="SAM" id="MobiDB-lite"/>
    </source>
</evidence>
<dbReference type="Proteomes" id="UP001183777">
    <property type="component" value="Unassembled WGS sequence"/>
</dbReference>
<organism evidence="2 3">
    <name type="scientific">Streptomyces salyersiae</name>
    <dbReference type="NCBI Taxonomy" id="3075530"/>
    <lineage>
        <taxon>Bacteria</taxon>
        <taxon>Bacillati</taxon>
        <taxon>Actinomycetota</taxon>
        <taxon>Actinomycetes</taxon>
        <taxon>Kitasatosporales</taxon>
        <taxon>Streptomycetaceae</taxon>
        <taxon>Streptomyces</taxon>
    </lineage>
</organism>